<feature type="region of interest" description="Disordered" evidence="2">
    <location>
        <begin position="335"/>
        <end position="397"/>
    </location>
</feature>
<dbReference type="PANTHER" id="PTHR19303:SF18">
    <property type="entry name" value="TIGGER TRANSPOSABLE ELEMENT-DERIVED PROTEIN 4"/>
    <property type="match status" value="1"/>
</dbReference>
<gene>
    <name evidence="4" type="ORF">J0S82_007666</name>
</gene>
<feature type="domain" description="HTH CENPB-type" evidence="3">
    <location>
        <begin position="120"/>
        <end position="198"/>
    </location>
</feature>
<evidence type="ECO:0000259" key="3">
    <source>
        <dbReference type="PROSITE" id="PS51253"/>
    </source>
</evidence>
<comment type="caution">
    <text evidence="4">The sequence shown here is derived from an EMBL/GenBank/DDBJ whole genome shotgun (WGS) entry which is preliminary data.</text>
</comment>
<protein>
    <submittedName>
        <fullName evidence="4">Tigger transposable element-derived protein 1</fullName>
    </submittedName>
</protein>
<dbReference type="Proteomes" id="UP000700334">
    <property type="component" value="Unassembled WGS sequence"/>
</dbReference>
<dbReference type="InterPro" id="IPR006600">
    <property type="entry name" value="HTH_CenpB_DNA-bd_dom"/>
</dbReference>
<evidence type="ECO:0000256" key="2">
    <source>
        <dbReference type="SAM" id="MobiDB-lite"/>
    </source>
</evidence>
<reference evidence="4" key="1">
    <citation type="journal article" date="2021" name="Evol. Appl.">
        <title>The genome of the Pyrenean desman and the effects of bottlenecks and inbreeding on the genomic landscape of an endangered species.</title>
        <authorList>
            <person name="Escoda L."/>
            <person name="Castresana J."/>
        </authorList>
    </citation>
    <scope>NUCLEOTIDE SEQUENCE</scope>
    <source>
        <strain evidence="4">IBE-C5619</strain>
    </source>
</reference>
<dbReference type="InterPro" id="IPR050863">
    <property type="entry name" value="CenT-Element_Derived"/>
</dbReference>
<evidence type="ECO:0000313" key="5">
    <source>
        <dbReference type="Proteomes" id="UP000700334"/>
    </source>
</evidence>
<dbReference type="Gene3D" id="1.10.10.10">
    <property type="entry name" value="Winged helix-like DNA-binding domain superfamily/Winged helix DNA-binding domain"/>
    <property type="match status" value="1"/>
</dbReference>
<dbReference type="OrthoDB" id="9745999at2759"/>
<dbReference type="GO" id="GO:0005634">
    <property type="term" value="C:nucleus"/>
    <property type="evidence" value="ECO:0007669"/>
    <property type="project" value="TreeGrafter"/>
</dbReference>
<evidence type="ECO:0000313" key="4">
    <source>
        <dbReference type="EMBL" id="KAG8510685.1"/>
    </source>
</evidence>
<dbReference type="InterPro" id="IPR009057">
    <property type="entry name" value="Homeodomain-like_sf"/>
</dbReference>
<sequence>MNSNNRDSSALNHSSKPLPMAPEEKNKKARLRSIFPGGGDKKESETNTRALVTPKTARRARREMSLKEKRDILDLLLQGKASSCVGRLYGINKSTIRSIRKAETLIRASFASCAPTSVKRSFIPRDPKTQKMEMMLNFWIEDQQKNNETLSMQGICDRARGIFEDMFSDTNVRPAKNFTGRKGWFEKFMVRHDPQTKSYVTVVPKKEPPDPAAPVLYPPQLQKVILEGDYLPAQIFGAVETAMLWKPLNKPTCPFDEQEPTDADMRSAKTERLTFLFCANTSAEDPSAWDSYTITDAVFLIKEALNSLTEPIINVTWEKIWLEMVKYLSAIPSEDKESLDQEEPMDEEEHLLQDQSLAEFGSEPVDTHSGEVMPLEDDSPEASTTPDVVIITDDEDI</sequence>
<dbReference type="GO" id="GO:0003677">
    <property type="term" value="F:DNA binding"/>
    <property type="evidence" value="ECO:0007669"/>
    <property type="project" value="UniProtKB-KW"/>
</dbReference>
<feature type="compositionally biased region" description="Polar residues" evidence="2">
    <location>
        <begin position="1"/>
        <end position="15"/>
    </location>
</feature>
<proteinExistence type="predicted"/>
<organism evidence="4 5">
    <name type="scientific">Galemys pyrenaicus</name>
    <name type="common">Iberian desman</name>
    <name type="synonym">Pyrenean desman</name>
    <dbReference type="NCBI Taxonomy" id="202257"/>
    <lineage>
        <taxon>Eukaryota</taxon>
        <taxon>Metazoa</taxon>
        <taxon>Chordata</taxon>
        <taxon>Craniata</taxon>
        <taxon>Vertebrata</taxon>
        <taxon>Euteleostomi</taxon>
        <taxon>Mammalia</taxon>
        <taxon>Eutheria</taxon>
        <taxon>Laurasiatheria</taxon>
        <taxon>Eulipotyphla</taxon>
        <taxon>Talpidae</taxon>
        <taxon>Galemys</taxon>
    </lineage>
</organism>
<dbReference type="SUPFAM" id="SSF46689">
    <property type="entry name" value="Homeodomain-like"/>
    <property type="match status" value="2"/>
</dbReference>
<dbReference type="PANTHER" id="PTHR19303">
    <property type="entry name" value="TRANSPOSON"/>
    <property type="match status" value="1"/>
</dbReference>
<accession>A0A8J6A4V1</accession>
<name>A0A8J6A4V1_GALPY</name>
<dbReference type="Pfam" id="PF03221">
    <property type="entry name" value="HTH_Tnp_Tc5"/>
    <property type="match status" value="1"/>
</dbReference>
<dbReference type="Gene3D" id="1.10.10.60">
    <property type="entry name" value="Homeodomain-like"/>
    <property type="match status" value="1"/>
</dbReference>
<dbReference type="InterPro" id="IPR036388">
    <property type="entry name" value="WH-like_DNA-bd_sf"/>
</dbReference>
<dbReference type="EMBL" id="JAGFMF010011865">
    <property type="protein sequence ID" value="KAG8510685.1"/>
    <property type="molecule type" value="Genomic_DNA"/>
</dbReference>
<keyword evidence="1" id="KW-0238">DNA-binding</keyword>
<evidence type="ECO:0000256" key="1">
    <source>
        <dbReference type="ARBA" id="ARBA00023125"/>
    </source>
</evidence>
<dbReference type="AlphaFoldDB" id="A0A8J6A4V1"/>
<feature type="region of interest" description="Disordered" evidence="2">
    <location>
        <begin position="1"/>
        <end position="50"/>
    </location>
</feature>
<dbReference type="PROSITE" id="PS51253">
    <property type="entry name" value="HTH_CENPB"/>
    <property type="match status" value="1"/>
</dbReference>
<feature type="compositionally biased region" description="Acidic residues" evidence="2">
    <location>
        <begin position="340"/>
        <end position="349"/>
    </location>
</feature>
<keyword evidence="5" id="KW-1185">Reference proteome</keyword>